<dbReference type="InterPro" id="IPR043504">
    <property type="entry name" value="Peptidase_S1_PA_chymotrypsin"/>
</dbReference>
<dbReference type="Proteomes" id="UP000516105">
    <property type="component" value="Chromosome"/>
</dbReference>
<evidence type="ECO:0000313" key="2">
    <source>
        <dbReference type="Proteomes" id="UP000516105"/>
    </source>
</evidence>
<sequence>MALPKDSHGTNVFSSQVAGSPSWTNPFDNSAAVYRRATEAVGMMVTGLKFPNAQGVIQKETWCCSGAMLTSDIFITNWHCGGPTTLPESLYWNDQVQKNSIIDLGWQEGSAPRRQYAVTQVLQADQRLDYALLRVRPTVGPGAATGRAIPVRINRQLPADNQVFVVHHAECRAKLLSSNCMIESRSYRAWTDPLTRTTGPDITHRCDTEPGASGAPVFDMQGNMIALHHLGFQKADAANQCTSDKLNKAVGLDSILEDVKQKKPALYAELAG</sequence>
<gene>
    <name evidence="1" type="ORF">H9L14_14130</name>
</gene>
<keyword evidence="2" id="KW-1185">Reference proteome</keyword>
<dbReference type="InterPro" id="IPR009003">
    <property type="entry name" value="Peptidase_S1_PA"/>
</dbReference>
<organism evidence="1 2">
    <name type="scientific">Sphingomonas sediminicola</name>
    <dbReference type="NCBI Taxonomy" id="386874"/>
    <lineage>
        <taxon>Bacteria</taxon>
        <taxon>Pseudomonadati</taxon>
        <taxon>Pseudomonadota</taxon>
        <taxon>Alphaproteobacteria</taxon>
        <taxon>Sphingomonadales</taxon>
        <taxon>Sphingomonadaceae</taxon>
        <taxon>Sphingomonas</taxon>
    </lineage>
</organism>
<dbReference type="Pfam" id="PF13365">
    <property type="entry name" value="Trypsin_2"/>
    <property type="match status" value="1"/>
</dbReference>
<reference evidence="1 2" key="1">
    <citation type="submission" date="2020-08" db="EMBL/GenBank/DDBJ databases">
        <title>Genome sequence of Sphingomonas sediminicola KACC 15039T.</title>
        <authorList>
            <person name="Hyun D.-W."/>
            <person name="Bae J.-W."/>
        </authorList>
    </citation>
    <scope>NUCLEOTIDE SEQUENCE [LARGE SCALE GENOMIC DNA]</scope>
    <source>
        <strain evidence="1 2">KACC 15039</strain>
    </source>
</reference>
<dbReference type="Gene3D" id="2.40.10.10">
    <property type="entry name" value="Trypsin-like serine proteases"/>
    <property type="match status" value="2"/>
</dbReference>
<evidence type="ECO:0000313" key="1">
    <source>
        <dbReference type="EMBL" id="QNP45644.1"/>
    </source>
</evidence>
<accession>A0ABX6T8B5</accession>
<dbReference type="EMBL" id="CP060782">
    <property type="protein sequence ID" value="QNP45644.1"/>
    <property type="molecule type" value="Genomic_DNA"/>
</dbReference>
<dbReference type="RefSeq" id="WP_187708599.1">
    <property type="nucleotide sequence ID" value="NZ_CP060782.1"/>
</dbReference>
<proteinExistence type="predicted"/>
<name>A0ABX6T8B5_9SPHN</name>
<protein>
    <submittedName>
        <fullName evidence="1">Trypsin-like peptidase domain-containing protein</fullName>
    </submittedName>
</protein>
<dbReference type="SUPFAM" id="SSF50494">
    <property type="entry name" value="Trypsin-like serine proteases"/>
    <property type="match status" value="1"/>
</dbReference>